<organism evidence="3 4">
    <name type="scientific">Paenibacillus harenae</name>
    <dbReference type="NCBI Taxonomy" id="306543"/>
    <lineage>
        <taxon>Bacteria</taxon>
        <taxon>Bacillati</taxon>
        <taxon>Bacillota</taxon>
        <taxon>Bacilli</taxon>
        <taxon>Bacillales</taxon>
        <taxon>Paenibacillaceae</taxon>
        <taxon>Paenibacillus</taxon>
    </lineage>
</organism>
<evidence type="ECO:0000259" key="1">
    <source>
        <dbReference type="Pfam" id="PF11202"/>
    </source>
</evidence>
<gene>
    <name evidence="3" type="ORF">J2T15_002849</name>
</gene>
<dbReference type="Pfam" id="PF15608">
    <property type="entry name" value="PELOTA_1"/>
    <property type="match status" value="1"/>
</dbReference>
<dbReference type="Proteomes" id="UP001229346">
    <property type="component" value="Unassembled WGS sequence"/>
</dbReference>
<dbReference type="InterPro" id="IPR011215">
    <property type="entry name" value="StiP_N"/>
</dbReference>
<proteinExistence type="predicted"/>
<sequence length="387" mass="42917">MRIENNADADVRLHGKVIAPPTPIGSYDPSDVTFLLKDISSVQLERTTEEREAAIQSGVHYSEMLPTEYEPSSSYIELFHRTLAQSAQDVALAAAIVAERIAEMRGKDVVLVSLARGGTPAGILIKRYLAYRYGWDVKHYSISIIRGKGIDENAILYILQQHGADTELQFVDGWTGKGAIRGVLAEAAEQFERKYGYRMNDDLAVLADPGHCCTTFGTRDDYLIPSACLNATVSGLISRTVQRDDLIGPRDFHGAKHYAEWKEADLSHTFVDTVSACFPAIADEAARQAAEMERHPAAATWQGLSDIRMLQQKYGIDNVNFVKPGVGETTRVLLRRMPWKIIVNRLDNPDLRHIMLLAEDRGIPVEVLEGLTYSCCGIIKPLKGDSE</sequence>
<evidence type="ECO:0008006" key="5">
    <source>
        <dbReference type="Google" id="ProtNLM"/>
    </source>
</evidence>
<dbReference type="CDD" id="cd06223">
    <property type="entry name" value="PRTases_typeI"/>
    <property type="match status" value="1"/>
</dbReference>
<dbReference type="InterPro" id="IPR029057">
    <property type="entry name" value="PRTase-like"/>
</dbReference>
<name>A0ABT9U332_PAEHA</name>
<dbReference type="InterPro" id="IPR048336">
    <property type="entry name" value="StiP-like"/>
</dbReference>
<reference evidence="3 4" key="1">
    <citation type="submission" date="2023-07" db="EMBL/GenBank/DDBJ databases">
        <title>Sorghum-associated microbial communities from plants grown in Nebraska, USA.</title>
        <authorList>
            <person name="Schachtman D."/>
        </authorList>
    </citation>
    <scope>NUCLEOTIDE SEQUENCE [LARGE SCALE GENOMIC DNA]</scope>
    <source>
        <strain evidence="3 4">CC482</strain>
    </source>
</reference>
<evidence type="ECO:0000313" key="4">
    <source>
        <dbReference type="Proteomes" id="UP001229346"/>
    </source>
</evidence>
<dbReference type="Pfam" id="PF11202">
    <property type="entry name" value="StiP"/>
    <property type="match status" value="1"/>
</dbReference>
<evidence type="ECO:0000313" key="3">
    <source>
        <dbReference type="EMBL" id="MDQ0113408.1"/>
    </source>
</evidence>
<dbReference type="InterPro" id="IPR028157">
    <property type="entry name" value="PELOTA_dom"/>
</dbReference>
<dbReference type="EMBL" id="JAUSSU010000005">
    <property type="protein sequence ID" value="MDQ0113408.1"/>
    <property type="molecule type" value="Genomic_DNA"/>
</dbReference>
<evidence type="ECO:0000259" key="2">
    <source>
        <dbReference type="Pfam" id="PF15608"/>
    </source>
</evidence>
<dbReference type="PIRSF" id="PIRSF020979">
    <property type="entry name" value="UCP020979"/>
    <property type="match status" value="1"/>
</dbReference>
<protein>
    <recommendedName>
        <fullName evidence="5">PELOTA RNA-binding domain-containing protein</fullName>
    </recommendedName>
</protein>
<comment type="caution">
    <text evidence="3">The sequence shown here is derived from an EMBL/GenBank/DDBJ whole genome shotgun (WGS) entry which is preliminary data.</text>
</comment>
<keyword evidence="4" id="KW-1185">Reference proteome</keyword>
<feature type="domain" description="PELOTA RNA-binding" evidence="2">
    <location>
        <begin position="301"/>
        <end position="380"/>
    </location>
</feature>
<accession>A0ABT9U332</accession>
<feature type="domain" description="Cysteine protease StiP N-terminal" evidence="1">
    <location>
        <begin position="25"/>
        <end position="274"/>
    </location>
</feature>
<dbReference type="InterPro" id="IPR000836">
    <property type="entry name" value="PRTase_dom"/>
</dbReference>
<dbReference type="RefSeq" id="WP_307204607.1">
    <property type="nucleotide sequence ID" value="NZ_JAUSSU010000005.1"/>
</dbReference>
<dbReference type="SUPFAM" id="SSF53271">
    <property type="entry name" value="PRTase-like"/>
    <property type="match status" value="1"/>
</dbReference>